<dbReference type="AlphaFoldDB" id="A0A3D9DUX8"/>
<gene>
    <name evidence="7" type="ORF">C8D72_1426</name>
</gene>
<dbReference type="InterPro" id="IPR025714">
    <property type="entry name" value="Methyltranfer_dom"/>
</dbReference>
<dbReference type="EMBL" id="QRDJ01000007">
    <property type="protein sequence ID" value="REC94600.1"/>
    <property type="molecule type" value="Genomic_DNA"/>
</dbReference>
<evidence type="ECO:0000256" key="4">
    <source>
        <dbReference type="SAM" id="MobiDB-lite"/>
    </source>
</evidence>
<dbReference type="PANTHER" id="PTHR13610">
    <property type="entry name" value="METHYLTRANSFERASE DOMAIN-CONTAINING PROTEIN"/>
    <property type="match status" value="1"/>
</dbReference>
<keyword evidence="3" id="KW-0949">S-adenosyl-L-methionine</keyword>
<keyword evidence="1 7" id="KW-0489">Methyltransferase</keyword>
<dbReference type="Pfam" id="PF13847">
    <property type="entry name" value="Methyltransf_31"/>
    <property type="match status" value="1"/>
</dbReference>
<keyword evidence="8" id="KW-1185">Reference proteome</keyword>
<protein>
    <submittedName>
        <fullName evidence="7">Methyltransferase family protein</fullName>
    </submittedName>
</protein>
<dbReference type="OrthoDB" id="281208at2"/>
<evidence type="ECO:0000256" key="3">
    <source>
        <dbReference type="ARBA" id="ARBA00022691"/>
    </source>
</evidence>
<keyword evidence="5" id="KW-0732">Signal</keyword>
<feature type="domain" description="Methyltransferase" evidence="6">
    <location>
        <begin position="74"/>
        <end position="139"/>
    </location>
</feature>
<evidence type="ECO:0000259" key="6">
    <source>
        <dbReference type="Pfam" id="PF13847"/>
    </source>
</evidence>
<dbReference type="SUPFAM" id="SSF53335">
    <property type="entry name" value="S-adenosyl-L-methionine-dependent methyltransferases"/>
    <property type="match status" value="1"/>
</dbReference>
<sequence>MSFKPFNKYKKHAVHAVVGTGLLMTTLGLATVAQAQQQAADNVETAASIELDVPYVPTPQPVVAGMMEMGEVSEGDRVIDLGSGDGRIAIAAAKLGAEVLGVDIDPERIGEANDNAEREGVTDRVEFRQEDLFDTPIADADVLTLYLLPTINQQLRPKILADMAPGTRVVSHAFDMGDWHSDEQRTIDGRTVYLWHVPARVEGEWQMMQGDTSITLTLSQRYQEVRGTAQRDEQAVTVGNARLLGDRIAFTLADGEHHQRFYGRVTQDRIEAVEPIEALEGPGEPMDTDWQASRES</sequence>
<reference evidence="7 8" key="1">
    <citation type="submission" date="2018-07" db="EMBL/GenBank/DDBJ databases">
        <title>Genomic Encyclopedia of Type Strains, Phase IV (KMG-IV): sequencing the most valuable type-strain genomes for metagenomic binning, comparative biology and taxonomic classification.</title>
        <authorList>
            <person name="Goeker M."/>
        </authorList>
    </citation>
    <scope>NUCLEOTIDE SEQUENCE [LARGE SCALE GENOMIC DNA]</scope>
    <source>
        <strain evidence="7 8">DSM 14324</strain>
    </source>
</reference>
<dbReference type="Gene3D" id="3.40.50.150">
    <property type="entry name" value="Vaccinia Virus protein VP39"/>
    <property type="match status" value="1"/>
</dbReference>
<keyword evidence="2 7" id="KW-0808">Transferase</keyword>
<dbReference type="PANTHER" id="PTHR13610:SF11">
    <property type="entry name" value="METHYLTRANSFERASE DOMAIN-CONTAINING PROTEIN"/>
    <property type="match status" value="1"/>
</dbReference>
<evidence type="ECO:0000256" key="5">
    <source>
        <dbReference type="SAM" id="SignalP"/>
    </source>
</evidence>
<feature type="signal peptide" evidence="5">
    <location>
        <begin position="1"/>
        <end position="35"/>
    </location>
</feature>
<proteinExistence type="predicted"/>
<accession>A0A3D9DUX8</accession>
<evidence type="ECO:0000256" key="1">
    <source>
        <dbReference type="ARBA" id="ARBA00022603"/>
    </source>
</evidence>
<dbReference type="CDD" id="cd02440">
    <property type="entry name" value="AdoMet_MTases"/>
    <property type="match status" value="1"/>
</dbReference>
<comment type="caution">
    <text evidence="7">The sequence shown here is derived from an EMBL/GenBank/DDBJ whole genome shotgun (WGS) entry which is preliminary data.</text>
</comment>
<evidence type="ECO:0000313" key="8">
    <source>
        <dbReference type="Proteomes" id="UP000256334"/>
    </source>
</evidence>
<dbReference type="GO" id="GO:0032259">
    <property type="term" value="P:methylation"/>
    <property type="evidence" value="ECO:0007669"/>
    <property type="project" value="UniProtKB-KW"/>
</dbReference>
<dbReference type="RefSeq" id="WP_115853717.1">
    <property type="nucleotide sequence ID" value="NZ_QRDJ01000007.1"/>
</dbReference>
<organism evidence="7 8">
    <name type="scientific">Kushneria indalinina DSM 14324</name>
    <dbReference type="NCBI Taxonomy" id="1122140"/>
    <lineage>
        <taxon>Bacteria</taxon>
        <taxon>Pseudomonadati</taxon>
        <taxon>Pseudomonadota</taxon>
        <taxon>Gammaproteobacteria</taxon>
        <taxon>Oceanospirillales</taxon>
        <taxon>Halomonadaceae</taxon>
        <taxon>Kushneria</taxon>
    </lineage>
</organism>
<name>A0A3D9DUX8_9GAMM</name>
<dbReference type="GO" id="GO:0016279">
    <property type="term" value="F:protein-lysine N-methyltransferase activity"/>
    <property type="evidence" value="ECO:0007669"/>
    <property type="project" value="InterPro"/>
</dbReference>
<dbReference type="Proteomes" id="UP000256334">
    <property type="component" value="Unassembled WGS sequence"/>
</dbReference>
<dbReference type="InterPro" id="IPR029063">
    <property type="entry name" value="SAM-dependent_MTases_sf"/>
</dbReference>
<dbReference type="InterPro" id="IPR026170">
    <property type="entry name" value="FAM173A/B"/>
</dbReference>
<feature type="chain" id="PRO_5017820616" evidence="5">
    <location>
        <begin position="36"/>
        <end position="296"/>
    </location>
</feature>
<feature type="region of interest" description="Disordered" evidence="4">
    <location>
        <begin position="277"/>
        <end position="296"/>
    </location>
</feature>
<evidence type="ECO:0000256" key="2">
    <source>
        <dbReference type="ARBA" id="ARBA00022679"/>
    </source>
</evidence>
<evidence type="ECO:0000313" key="7">
    <source>
        <dbReference type="EMBL" id="REC94600.1"/>
    </source>
</evidence>